<keyword evidence="2" id="KW-0812">Transmembrane</keyword>
<evidence type="ECO:0000256" key="2">
    <source>
        <dbReference type="SAM" id="Phobius"/>
    </source>
</evidence>
<sequence>MVWRKASSTDSTGFATVRKRSSGYFKMVIVAILIFYLVYLYRSGIFNFNGILAEKTGFPLSQTGFSQISCRLLAGFTRPLKPQGRFMVYAETIQPDELMQWLQLHCASAVLQREWRAQNERDEQAQTREKLRIPHSLAIQLPELAAGHFETVIRWLDDNDRHSILTFLCPEYPTALRAIHAPPLVLFLSGDSGILAHPSLGVVGSRHATPAGLAVAEELCRPLARAGVCLVSGMAMGIDAVAHRSALDVAGASIGVLGCGIDRIYPARNRPLYYQMREKGLLVSEYLPGTPPRIEQFPRRNRIITGLSQGLLVVEAGLHSGSLQSAQHAIDQNRNIYAVPGSLMNPMVQGCHRLIQQGAQLVTCAEDVLADYPAQGCLLQGNHGEVENFCENGGKFLETGLANPHLLANVDFETTSFEVLLERSELGVSEVVNQLISLELGGWIKQVPGGYVRVRR</sequence>
<dbReference type="InterPro" id="IPR003488">
    <property type="entry name" value="DprA"/>
</dbReference>
<organism evidence="5 6">
    <name type="scientific">Aliidiomarina sanyensis</name>
    <dbReference type="NCBI Taxonomy" id="1249555"/>
    <lineage>
        <taxon>Bacteria</taxon>
        <taxon>Pseudomonadati</taxon>
        <taxon>Pseudomonadota</taxon>
        <taxon>Gammaproteobacteria</taxon>
        <taxon>Alteromonadales</taxon>
        <taxon>Idiomarinaceae</taxon>
        <taxon>Aliidiomarina</taxon>
    </lineage>
</organism>
<dbReference type="GO" id="GO:0009294">
    <property type="term" value="P:DNA-mediated transformation"/>
    <property type="evidence" value="ECO:0007669"/>
    <property type="project" value="InterPro"/>
</dbReference>
<comment type="caution">
    <text evidence="5">The sequence shown here is derived from an EMBL/GenBank/DDBJ whole genome shotgun (WGS) entry which is preliminary data.</text>
</comment>
<dbReference type="NCBIfam" id="TIGR00732">
    <property type="entry name" value="dprA"/>
    <property type="match status" value="1"/>
</dbReference>
<evidence type="ECO:0000313" key="5">
    <source>
        <dbReference type="EMBL" id="RUO35869.1"/>
    </source>
</evidence>
<dbReference type="Pfam" id="PF02481">
    <property type="entry name" value="DNA_processg_A"/>
    <property type="match status" value="1"/>
</dbReference>
<evidence type="ECO:0000259" key="3">
    <source>
        <dbReference type="Pfam" id="PF02481"/>
    </source>
</evidence>
<dbReference type="PANTHER" id="PTHR43022">
    <property type="entry name" value="PROTEIN SMF"/>
    <property type="match status" value="1"/>
</dbReference>
<gene>
    <name evidence="5" type="primary">dprA</name>
    <name evidence="5" type="ORF">CWE11_03715</name>
</gene>
<accession>A0A432WQ77</accession>
<keyword evidence="2" id="KW-0472">Membrane</keyword>
<protein>
    <submittedName>
        <fullName evidence="5">DNA-protecting protein DprA</fullName>
    </submittedName>
</protein>
<dbReference type="Pfam" id="PF17782">
    <property type="entry name" value="WHD_DprA"/>
    <property type="match status" value="1"/>
</dbReference>
<evidence type="ECO:0000313" key="6">
    <source>
        <dbReference type="Proteomes" id="UP000288405"/>
    </source>
</evidence>
<keyword evidence="2" id="KW-1133">Transmembrane helix</keyword>
<evidence type="ECO:0000256" key="1">
    <source>
        <dbReference type="ARBA" id="ARBA00006525"/>
    </source>
</evidence>
<dbReference type="AlphaFoldDB" id="A0A432WQ77"/>
<dbReference type="OrthoDB" id="9785707at2"/>
<dbReference type="InterPro" id="IPR036388">
    <property type="entry name" value="WH-like_DNA-bd_sf"/>
</dbReference>
<dbReference type="Proteomes" id="UP000288405">
    <property type="component" value="Unassembled WGS sequence"/>
</dbReference>
<dbReference type="SUPFAM" id="SSF102405">
    <property type="entry name" value="MCP/YpsA-like"/>
    <property type="match status" value="1"/>
</dbReference>
<feature type="domain" description="Smf/DprA SLOG" evidence="3">
    <location>
        <begin position="164"/>
        <end position="371"/>
    </location>
</feature>
<feature type="transmembrane region" description="Helical" evidence="2">
    <location>
        <begin position="24"/>
        <end position="41"/>
    </location>
</feature>
<comment type="similarity">
    <text evidence="1">Belongs to the DprA/Smf family.</text>
</comment>
<dbReference type="EMBL" id="PIPM01000002">
    <property type="protein sequence ID" value="RUO35869.1"/>
    <property type="molecule type" value="Genomic_DNA"/>
</dbReference>
<name>A0A432WQ77_9GAMM</name>
<dbReference type="Gene3D" id="3.40.50.450">
    <property type="match status" value="1"/>
</dbReference>
<feature type="domain" description="DprA winged helix" evidence="4">
    <location>
        <begin position="405"/>
        <end position="450"/>
    </location>
</feature>
<dbReference type="InterPro" id="IPR041614">
    <property type="entry name" value="DprA_WH"/>
</dbReference>
<keyword evidence="6" id="KW-1185">Reference proteome</keyword>
<reference evidence="5 6" key="1">
    <citation type="journal article" date="2011" name="Front. Microbiol.">
        <title>Genomic signatures of strain selection and enhancement in Bacillus atrophaeus var. globigii, a historical biowarfare simulant.</title>
        <authorList>
            <person name="Gibbons H.S."/>
            <person name="Broomall S.M."/>
            <person name="McNew L.A."/>
            <person name="Daligault H."/>
            <person name="Chapman C."/>
            <person name="Bruce D."/>
            <person name="Karavis M."/>
            <person name="Krepps M."/>
            <person name="McGregor P.A."/>
            <person name="Hong C."/>
            <person name="Park K.H."/>
            <person name="Akmal A."/>
            <person name="Feldman A."/>
            <person name="Lin J.S."/>
            <person name="Chang W.E."/>
            <person name="Higgs B.W."/>
            <person name="Demirev P."/>
            <person name="Lindquist J."/>
            <person name="Liem A."/>
            <person name="Fochler E."/>
            <person name="Read T.D."/>
            <person name="Tapia R."/>
            <person name="Johnson S."/>
            <person name="Bishop-Lilly K.A."/>
            <person name="Detter C."/>
            <person name="Han C."/>
            <person name="Sozhamannan S."/>
            <person name="Rosenzweig C.N."/>
            <person name="Skowronski E.W."/>
        </authorList>
    </citation>
    <scope>NUCLEOTIDE SEQUENCE [LARGE SCALE GENOMIC DNA]</scope>
    <source>
        <strain evidence="5 6">GYP-17</strain>
    </source>
</reference>
<dbReference type="InterPro" id="IPR057666">
    <property type="entry name" value="DrpA_SLOG"/>
</dbReference>
<dbReference type="PANTHER" id="PTHR43022:SF1">
    <property type="entry name" value="PROTEIN SMF"/>
    <property type="match status" value="1"/>
</dbReference>
<dbReference type="Gene3D" id="1.10.10.10">
    <property type="entry name" value="Winged helix-like DNA-binding domain superfamily/Winged helix DNA-binding domain"/>
    <property type="match status" value="1"/>
</dbReference>
<proteinExistence type="inferred from homology"/>
<evidence type="ECO:0000259" key="4">
    <source>
        <dbReference type="Pfam" id="PF17782"/>
    </source>
</evidence>